<feature type="compositionally biased region" description="Polar residues" evidence="1">
    <location>
        <begin position="218"/>
        <end position="230"/>
    </location>
</feature>
<organism evidence="3">
    <name type="scientific">Dermatophagoides farinae</name>
    <name type="common">American house dust mite</name>
    <dbReference type="NCBI Taxonomy" id="6954"/>
    <lineage>
        <taxon>Eukaryota</taxon>
        <taxon>Metazoa</taxon>
        <taxon>Ecdysozoa</taxon>
        <taxon>Arthropoda</taxon>
        <taxon>Chelicerata</taxon>
        <taxon>Arachnida</taxon>
        <taxon>Acari</taxon>
        <taxon>Acariformes</taxon>
        <taxon>Sarcoptiformes</taxon>
        <taxon>Astigmata</taxon>
        <taxon>Psoroptidia</taxon>
        <taxon>Analgoidea</taxon>
        <taxon>Pyroglyphidae</taxon>
        <taxon>Dermatophagoidinae</taxon>
        <taxon>Dermatophagoides</taxon>
    </lineage>
</organism>
<evidence type="ECO:0000313" key="3">
    <source>
        <dbReference type="EMBL" id="KAH7644267.1"/>
    </source>
</evidence>
<dbReference type="Proteomes" id="UP000828236">
    <property type="component" value="Unassembled WGS sequence"/>
</dbReference>
<dbReference type="Pfam" id="PF22936">
    <property type="entry name" value="Pol_BBD"/>
    <property type="match status" value="1"/>
</dbReference>
<feature type="region of interest" description="Disordered" evidence="1">
    <location>
        <begin position="483"/>
        <end position="543"/>
    </location>
</feature>
<protein>
    <recommendedName>
        <fullName evidence="2">Retrovirus-related Pol polyprotein from transposon TNT 1-94-like beta-barrel domain-containing protein</fullName>
    </recommendedName>
</protein>
<feature type="compositionally biased region" description="Low complexity" evidence="1">
    <location>
        <begin position="276"/>
        <end position="307"/>
    </location>
</feature>
<reference evidence="3" key="2">
    <citation type="journal article" date="2021" name="World Allergy Organ. J.">
        <title>Chromosome-level assembly of Dermatophagoides farinae genome and transcriptome reveals two novel allergens Der f 37 and Der f 39.</title>
        <authorList>
            <person name="Chen J."/>
            <person name="Cai Z."/>
            <person name="Fan D."/>
            <person name="Hu J."/>
            <person name="Hou Y."/>
            <person name="He Y."/>
            <person name="Zhang Z."/>
            <person name="Zhao Z."/>
            <person name="Gao P."/>
            <person name="Hu W."/>
            <person name="Sun J."/>
            <person name="Li J."/>
            <person name="Ji K."/>
        </authorList>
    </citation>
    <scope>NUCLEOTIDE SEQUENCE</scope>
    <source>
        <strain evidence="3">JKM2019</strain>
    </source>
</reference>
<feature type="domain" description="Retrovirus-related Pol polyprotein from transposon TNT 1-94-like beta-barrel" evidence="2">
    <location>
        <begin position="326"/>
        <end position="403"/>
    </location>
</feature>
<sequence length="583" mass="65477">MESCRFVEEEGLTYVDDVARILQFYCDFGLYNLGGQMDTQRSQDQVTKYDGVNIKEWSSSVRSAFLTCGKEHFLRSELPTGHPEYSLYQRYFGLMKFTFQPKVRDHVEHLKTVFQLWDYMTRFEKDNRATAVRKYIKLVGTKYEGGELRLWLEQLTARFEDVESEWLQNTENSRCTIIISMLPRPKFERLADRLTSRDSLTMKDIMNAFIEEDEKMKTVSSKHVSNQSVNAMKKKFNKKSSSSSKRNDVKCDYCKRNGHTTDDCHKRFWDEHHKSSTSSSSSQSNSKPSTSSSSASSKSSNAASTSKHSAKSVILKNVCNTISDSWILDSGSTTHVTFNESVLVNAKSKRCEFEAAGGEPIISTKTGDTVIHPNDNELMLKNVACGDFNANLISVSQLMSDGYSVFFDGQSPDKTAFIIKNHDINIVNPIVSANQSSVITNDVKFCENEMYFKCDSSSSSNVDQSTSSSSSFINPRFLHDNNLTSDSDSDSDSVIDNTHDSSTIPIPASFSSSSSSTQINNESTSNCSDVESPSFDDTSTTTNSDAIDHHMLPHFRTTVVLKNGHEALAERYLHFVQLLALTI</sequence>
<reference evidence="3" key="1">
    <citation type="submission" date="2020-06" db="EMBL/GenBank/DDBJ databases">
        <authorList>
            <person name="Ji K."/>
            <person name="Li J."/>
        </authorList>
    </citation>
    <scope>NUCLEOTIDE SEQUENCE</scope>
    <source>
        <strain evidence="3">JKM2019</strain>
        <tissue evidence="3">Whole body</tissue>
    </source>
</reference>
<dbReference type="AlphaFoldDB" id="A0A9D4P5E3"/>
<name>A0A9D4P5E3_DERFA</name>
<feature type="region of interest" description="Disordered" evidence="1">
    <location>
        <begin position="273"/>
        <end position="307"/>
    </location>
</feature>
<dbReference type="InterPro" id="IPR054722">
    <property type="entry name" value="PolX-like_BBD"/>
</dbReference>
<dbReference type="EMBL" id="SDOV01000002">
    <property type="protein sequence ID" value="KAH7644267.1"/>
    <property type="molecule type" value="Genomic_DNA"/>
</dbReference>
<feature type="region of interest" description="Disordered" evidence="1">
    <location>
        <begin position="216"/>
        <end position="248"/>
    </location>
</feature>
<gene>
    <name evidence="3" type="ORF">HUG17_6629</name>
</gene>
<evidence type="ECO:0000259" key="2">
    <source>
        <dbReference type="Pfam" id="PF22936"/>
    </source>
</evidence>
<comment type="caution">
    <text evidence="3">The sequence shown here is derived from an EMBL/GenBank/DDBJ whole genome shotgun (WGS) entry which is preliminary data.</text>
</comment>
<accession>A0A9D4P5E3</accession>
<evidence type="ECO:0000256" key="1">
    <source>
        <dbReference type="SAM" id="MobiDB-lite"/>
    </source>
</evidence>
<proteinExistence type="predicted"/>
<feature type="compositionally biased region" description="Low complexity" evidence="1">
    <location>
        <begin position="501"/>
        <end position="543"/>
    </location>
</feature>